<evidence type="ECO:0000313" key="3">
    <source>
        <dbReference type="Proteomes" id="UP000199054"/>
    </source>
</evidence>
<keyword evidence="3" id="KW-1185">Reference proteome</keyword>
<accession>A0A1H8JZQ1</accession>
<sequence>MGLLRELPGFRLRHVAGRVRGGDDRSGRRGHSCPGRGRAAGNGHGGIIVTVLIGDHLAEPIGGSARRLPIGGHIEADKQPILFLFDPGRRPIFGDQTRKGRRGCATLTDHIDSLQDNLAIMDLALRVRPSQFAPRGQPFARSDTFKTWMDRTNLKFLASDVNRQPGVPRQGLSAPDPRDAVRCAFACIPGL</sequence>
<organism evidence="2 3">
    <name type="scientific">Paracoccus alcaliphilus</name>
    <dbReference type="NCBI Taxonomy" id="34002"/>
    <lineage>
        <taxon>Bacteria</taxon>
        <taxon>Pseudomonadati</taxon>
        <taxon>Pseudomonadota</taxon>
        <taxon>Alphaproteobacteria</taxon>
        <taxon>Rhodobacterales</taxon>
        <taxon>Paracoccaceae</taxon>
        <taxon>Paracoccus</taxon>
    </lineage>
</organism>
<dbReference type="AlphaFoldDB" id="A0A1H8JZQ1"/>
<dbReference type="EMBL" id="FODE01000019">
    <property type="protein sequence ID" value="SEN86244.1"/>
    <property type="molecule type" value="Genomic_DNA"/>
</dbReference>
<dbReference type="STRING" id="34002.SAMN04489859_101982"/>
<evidence type="ECO:0000256" key="1">
    <source>
        <dbReference type="SAM" id="MobiDB-lite"/>
    </source>
</evidence>
<proteinExistence type="predicted"/>
<gene>
    <name evidence="2" type="ORF">SAMN04489859_101982</name>
</gene>
<protein>
    <submittedName>
        <fullName evidence="2">Uncharacterized protein</fullName>
    </submittedName>
</protein>
<reference evidence="2 3" key="1">
    <citation type="submission" date="2016-10" db="EMBL/GenBank/DDBJ databases">
        <authorList>
            <person name="de Groot N.N."/>
        </authorList>
    </citation>
    <scope>NUCLEOTIDE SEQUENCE [LARGE SCALE GENOMIC DNA]</scope>
    <source>
        <strain evidence="2 3">DSM 8512</strain>
    </source>
</reference>
<name>A0A1H8JZQ1_9RHOB</name>
<evidence type="ECO:0000313" key="2">
    <source>
        <dbReference type="EMBL" id="SEN86244.1"/>
    </source>
</evidence>
<feature type="region of interest" description="Disordered" evidence="1">
    <location>
        <begin position="18"/>
        <end position="40"/>
    </location>
</feature>
<dbReference type="Proteomes" id="UP000199054">
    <property type="component" value="Unassembled WGS sequence"/>
</dbReference>